<dbReference type="STRING" id="431595.K3WWB5"/>
<dbReference type="InterPro" id="IPR019775">
    <property type="entry name" value="WD40_repeat_CS"/>
</dbReference>
<dbReference type="GO" id="GO:0030621">
    <property type="term" value="F:U4 snRNA binding"/>
    <property type="evidence" value="ECO:0007669"/>
    <property type="project" value="TreeGrafter"/>
</dbReference>
<sequence length="194" mass="21372">MLAGLDSNNALIASASWDSCINVWDLATGTLLRTLQDSPVNPIYSLTWDHFRNAFVTGCKRFGVQVWDVESGLKLGTFIGHDAKNQVNSVKACDERIISGGSDHTVKIWDRRQRACASTLLGHRGSVMCVDYDQNDKVISGSYDSVTKLWDLRRTASALSTFEGHSSAVFSLQMDATKMISGSADTTIKIFRFL</sequence>
<dbReference type="InterPro" id="IPR036322">
    <property type="entry name" value="WD40_repeat_dom_sf"/>
</dbReference>
<dbReference type="VEuPathDB" id="FungiDB:PYU1_G009245"/>
<dbReference type="GO" id="GO:0046540">
    <property type="term" value="C:U4/U6 x U5 tri-snRNP complex"/>
    <property type="evidence" value="ECO:0007669"/>
    <property type="project" value="TreeGrafter"/>
</dbReference>
<evidence type="ECO:0000256" key="1">
    <source>
        <dbReference type="ARBA" id="ARBA00022574"/>
    </source>
</evidence>
<name>K3WWB5_GLOUD</name>
<dbReference type="PRINTS" id="PR00320">
    <property type="entry name" value="GPROTEINBRPT"/>
</dbReference>
<dbReference type="SUPFAM" id="SSF50978">
    <property type="entry name" value="WD40 repeat-like"/>
    <property type="match status" value="1"/>
</dbReference>
<dbReference type="PROSITE" id="PS50082">
    <property type="entry name" value="WD_REPEATS_2"/>
    <property type="match status" value="4"/>
</dbReference>
<evidence type="ECO:0000313" key="4">
    <source>
        <dbReference type="EnsemblProtists" id="PYU1_T009263"/>
    </source>
</evidence>
<dbReference type="GO" id="GO:0000398">
    <property type="term" value="P:mRNA splicing, via spliceosome"/>
    <property type="evidence" value="ECO:0007669"/>
    <property type="project" value="TreeGrafter"/>
</dbReference>
<reference evidence="5" key="2">
    <citation type="submission" date="2010-04" db="EMBL/GenBank/DDBJ databases">
        <authorList>
            <person name="Buell R."/>
            <person name="Hamilton J."/>
            <person name="Hostetler J."/>
        </authorList>
    </citation>
    <scope>NUCLEOTIDE SEQUENCE [LARGE SCALE GENOMIC DNA]</scope>
    <source>
        <strain evidence="5">DAOM:BR144</strain>
    </source>
</reference>
<evidence type="ECO:0000256" key="2">
    <source>
        <dbReference type="ARBA" id="ARBA00022737"/>
    </source>
</evidence>
<dbReference type="AlphaFoldDB" id="K3WWB5"/>
<dbReference type="PROSITE" id="PS00678">
    <property type="entry name" value="WD_REPEATS_1"/>
    <property type="match status" value="2"/>
</dbReference>
<dbReference type="Gene3D" id="2.130.10.10">
    <property type="entry name" value="YVTN repeat-like/Quinoprotein amine dehydrogenase"/>
    <property type="match status" value="1"/>
</dbReference>
<dbReference type="InParanoid" id="K3WWB5"/>
<dbReference type="eggNOG" id="KOG0274">
    <property type="taxonomic scope" value="Eukaryota"/>
</dbReference>
<reference evidence="4" key="3">
    <citation type="submission" date="2015-02" db="UniProtKB">
        <authorList>
            <consortium name="EnsemblProtists"/>
        </authorList>
    </citation>
    <scope>IDENTIFICATION</scope>
    <source>
        <strain evidence="4">DAOM BR144</strain>
    </source>
</reference>
<dbReference type="PANTHER" id="PTHR19846">
    <property type="entry name" value="WD40 REPEAT PROTEIN"/>
    <property type="match status" value="1"/>
</dbReference>
<dbReference type="Pfam" id="PF00400">
    <property type="entry name" value="WD40"/>
    <property type="match status" value="4"/>
</dbReference>
<proteinExistence type="predicted"/>
<feature type="repeat" description="WD" evidence="3">
    <location>
        <begin position="162"/>
        <end position="194"/>
    </location>
</feature>
<dbReference type="HOGENOM" id="CLU_1405082_0_0_1"/>
<dbReference type="PROSITE" id="PS50294">
    <property type="entry name" value="WD_REPEATS_REGION"/>
    <property type="match status" value="2"/>
</dbReference>
<accession>K3WWB5</accession>
<evidence type="ECO:0000256" key="3">
    <source>
        <dbReference type="PROSITE-ProRule" id="PRU00221"/>
    </source>
</evidence>
<feature type="repeat" description="WD" evidence="3">
    <location>
        <begin position="120"/>
        <end position="160"/>
    </location>
</feature>
<evidence type="ECO:0000313" key="5">
    <source>
        <dbReference type="Proteomes" id="UP000019132"/>
    </source>
</evidence>
<organism evidence="4 5">
    <name type="scientific">Globisporangium ultimum (strain ATCC 200006 / CBS 805.95 / DAOM BR144)</name>
    <name type="common">Pythium ultimum</name>
    <dbReference type="NCBI Taxonomy" id="431595"/>
    <lineage>
        <taxon>Eukaryota</taxon>
        <taxon>Sar</taxon>
        <taxon>Stramenopiles</taxon>
        <taxon>Oomycota</taxon>
        <taxon>Peronosporomycetes</taxon>
        <taxon>Pythiales</taxon>
        <taxon>Pythiaceae</taxon>
        <taxon>Globisporangium</taxon>
    </lineage>
</organism>
<dbReference type="EMBL" id="GL376632">
    <property type="status" value="NOT_ANNOTATED_CDS"/>
    <property type="molecule type" value="Genomic_DNA"/>
</dbReference>
<dbReference type="GO" id="GO:0017070">
    <property type="term" value="F:U6 snRNA binding"/>
    <property type="evidence" value="ECO:0007669"/>
    <property type="project" value="TreeGrafter"/>
</dbReference>
<keyword evidence="2" id="KW-0677">Repeat</keyword>
<dbReference type="InterPro" id="IPR020472">
    <property type="entry name" value="WD40_PAC1"/>
</dbReference>
<protein>
    <submittedName>
        <fullName evidence="4">Uncharacterized protein</fullName>
    </submittedName>
</protein>
<dbReference type="PANTHER" id="PTHR19846:SF6">
    <property type="entry name" value="F-BOX DOMAIN-CONTAINING PROTEIN"/>
    <property type="match status" value="1"/>
</dbReference>
<keyword evidence="1 3" id="KW-0853">WD repeat</keyword>
<feature type="repeat" description="WD" evidence="3">
    <location>
        <begin position="1"/>
        <end position="34"/>
    </location>
</feature>
<dbReference type="EnsemblProtists" id="PYU1_T009263">
    <property type="protein sequence ID" value="PYU1_T009263"/>
    <property type="gene ID" value="PYU1_G009245"/>
</dbReference>
<keyword evidence="5" id="KW-1185">Reference proteome</keyword>
<reference evidence="5" key="1">
    <citation type="journal article" date="2010" name="Genome Biol.">
        <title>Genome sequence of the necrotrophic plant pathogen Pythium ultimum reveals original pathogenicity mechanisms and effector repertoire.</title>
        <authorList>
            <person name="Levesque C.A."/>
            <person name="Brouwer H."/>
            <person name="Cano L."/>
            <person name="Hamilton J.P."/>
            <person name="Holt C."/>
            <person name="Huitema E."/>
            <person name="Raffaele S."/>
            <person name="Robideau G.P."/>
            <person name="Thines M."/>
            <person name="Win J."/>
            <person name="Zerillo M.M."/>
            <person name="Beakes G.W."/>
            <person name="Boore J.L."/>
            <person name="Busam D."/>
            <person name="Dumas B."/>
            <person name="Ferriera S."/>
            <person name="Fuerstenberg S.I."/>
            <person name="Gachon C.M."/>
            <person name="Gaulin E."/>
            <person name="Govers F."/>
            <person name="Grenville-Briggs L."/>
            <person name="Horner N."/>
            <person name="Hostetler J."/>
            <person name="Jiang R.H."/>
            <person name="Johnson J."/>
            <person name="Krajaejun T."/>
            <person name="Lin H."/>
            <person name="Meijer H.J."/>
            <person name="Moore B."/>
            <person name="Morris P."/>
            <person name="Phuntmart V."/>
            <person name="Puiu D."/>
            <person name="Shetty J."/>
            <person name="Stajich J.E."/>
            <person name="Tripathy S."/>
            <person name="Wawra S."/>
            <person name="van West P."/>
            <person name="Whitty B.R."/>
            <person name="Coutinho P.M."/>
            <person name="Henrissat B."/>
            <person name="Martin F."/>
            <person name="Thomas P.D."/>
            <person name="Tyler B.M."/>
            <person name="De Vries R.P."/>
            <person name="Kamoun S."/>
            <person name="Yandell M."/>
            <person name="Tisserat N."/>
            <person name="Buell C.R."/>
        </authorList>
    </citation>
    <scope>NUCLEOTIDE SEQUENCE</scope>
    <source>
        <strain evidence="5">DAOM:BR144</strain>
    </source>
</reference>
<dbReference type="InterPro" id="IPR015943">
    <property type="entry name" value="WD40/YVTN_repeat-like_dom_sf"/>
</dbReference>
<dbReference type="InterPro" id="IPR001680">
    <property type="entry name" value="WD40_rpt"/>
</dbReference>
<dbReference type="Proteomes" id="UP000019132">
    <property type="component" value="Unassembled WGS sequence"/>
</dbReference>
<dbReference type="SMART" id="SM00320">
    <property type="entry name" value="WD40"/>
    <property type="match status" value="4"/>
</dbReference>
<dbReference type="OMA" id="CDERIIS"/>
<feature type="repeat" description="WD" evidence="3">
    <location>
        <begin position="78"/>
        <end position="119"/>
    </location>
</feature>